<dbReference type="PANTHER" id="PTHR33048:SF47">
    <property type="entry name" value="INTEGRAL MEMBRANE PROTEIN-RELATED"/>
    <property type="match status" value="1"/>
</dbReference>
<evidence type="ECO:0000256" key="6">
    <source>
        <dbReference type="SAM" id="MobiDB-lite"/>
    </source>
</evidence>
<keyword evidence="4 7" id="KW-0472">Membrane</keyword>
<feature type="transmembrane region" description="Helical" evidence="7">
    <location>
        <begin position="51"/>
        <end position="72"/>
    </location>
</feature>
<protein>
    <recommendedName>
        <fullName evidence="8">Rhodopsin domain-containing protein</fullName>
    </recommendedName>
</protein>
<dbReference type="AlphaFoldDB" id="A0AA97PGK2"/>
<feature type="transmembrane region" description="Helical" evidence="7">
    <location>
        <begin position="130"/>
        <end position="155"/>
    </location>
</feature>
<dbReference type="GO" id="GO:0016020">
    <property type="term" value="C:membrane"/>
    <property type="evidence" value="ECO:0007669"/>
    <property type="project" value="UniProtKB-SubCell"/>
</dbReference>
<organism evidence="9">
    <name type="scientific">Pyricularia oryzae (strain Y34)</name>
    <name type="common">Rice blast fungus</name>
    <name type="synonym">Magnaporthe oryzae</name>
    <dbReference type="NCBI Taxonomy" id="1143189"/>
    <lineage>
        <taxon>Eukaryota</taxon>
        <taxon>Fungi</taxon>
        <taxon>Dikarya</taxon>
        <taxon>Ascomycota</taxon>
        <taxon>Pezizomycotina</taxon>
        <taxon>Sordariomycetes</taxon>
        <taxon>Sordariomycetidae</taxon>
        <taxon>Magnaporthales</taxon>
        <taxon>Pyriculariaceae</taxon>
        <taxon>Pyricularia</taxon>
    </lineage>
</organism>
<dbReference type="EMBL" id="JH793226">
    <property type="protein sequence ID" value="ELQ33773.1"/>
    <property type="molecule type" value="Genomic_DNA"/>
</dbReference>
<evidence type="ECO:0000259" key="8">
    <source>
        <dbReference type="Pfam" id="PF20684"/>
    </source>
</evidence>
<evidence type="ECO:0000256" key="1">
    <source>
        <dbReference type="ARBA" id="ARBA00004141"/>
    </source>
</evidence>
<evidence type="ECO:0000313" key="9">
    <source>
        <dbReference type="EMBL" id="ELQ33773.1"/>
    </source>
</evidence>
<feature type="transmembrane region" description="Helical" evidence="7">
    <location>
        <begin position="244"/>
        <end position="264"/>
    </location>
</feature>
<keyword evidence="3 7" id="KW-1133">Transmembrane helix</keyword>
<feature type="transmembrane region" description="Helical" evidence="7">
    <location>
        <begin position="18"/>
        <end position="39"/>
    </location>
</feature>
<dbReference type="InterPro" id="IPR049326">
    <property type="entry name" value="Rhodopsin_dom_fungi"/>
</dbReference>
<feature type="transmembrane region" description="Helical" evidence="7">
    <location>
        <begin position="175"/>
        <end position="196"/>
    </location>
</feature>
<dbReference type="InterPro" id="IPR052337">
    <property type="entry name" value="SAT4-like"/>
</dbReference>
<evidence type="ECO:0000256" key="5">
    <source>
        <dbReference type="ARBA" id="ARBA00038359"/>
    </source>
</evidence>
<feature type="domain" description="Rhodopsin" evidence="8">
    <location>
        <begin position="35"/>
        <end position="268"/>
    </location>
</feature>
<dbReference type="PANTHER" id="PTHR33048">
    <property type="entry name" value="PTH11-LIKE INTEGRAL MEMBRANE PROTEIN (AFU_ORTHOLOGUE AFUA_5G11245)"/>
    <property type="match status" value="1"/>
</dbReference>
<evidence type="ECO:0000256" key="7">
    <source>
        <dbReference type="SAM" id="Phobius"/>
    </source>
</evidence>
<accession>A0AA97PGK2</accession>
<gene>
    <name evidence="9" type="ORF">OOU_Y34scaffold00886g2</name>
</gene>
<proteinExistence type="inferred from homology"/>
<dbReference type="Pfam" id="PF20684">
    <property type="entry name" value="Fung_rhodopsin"/>
    <property type="match status" value="1"/>
</dbReference>
<dbReference type="SMR" id="A0AA97PGK2"/>
<keyword evidence="2 7" id="KW-0812">Transmembrane</keyword>
<evidence type="ECO:0000256" key="4">
    <source>
        <dbReference type="ARBA" id="ARBA00023136"/>
    </source>
</evidence>
<dbReference type="Proteomes" id="UP000011086">
    <property type="component" value="Unassembled WGS sequence"/>
</dbReference>
<feature type="transmembrane region" description="Helical" evidence="7">
    <location>
        <begin position="92"/>
        <end position="118"/>
    </location>
</feature>
<feature type="transmembrane region" description="Helical" evidence="7">
    <location>
        <begin position="208"/>
        <end position="232"/>
    </location>
</feature>
<comment type="similarity">
    <text evidence="5">Belongs to the SAT4 family.</text>
</comment>
<evidence type="ECO:0000256" key="3">
    <source>
        <dbReference type="ARBA" id="ARBA00022989"/>
    </source>
</evidence>
<feature type="region of interest" description="Disordered" evidence="6">
    <location>
        <begin position="319"/>
        <end position="363"/>
    </location>
</feature>
<comment type="subcellular location">
    <subcellularLocation>
        <location evidence="1">Membrane</location>
        <topology evidence="1">Multi-pass membrane protein</topology>
    </subcellularLocation>
</comment>
<reference evidence="9" key="1">
    <citation type="journal article" date="2012" name="PLoS Genet.">
        <title>Comparative analysis of the genomes of two field isolates of the rice blast fungus Magnaporthe oryzae.</title>
        <authorList>
            <person name="Xue M."/>
            <person name="Yang J."/>
            <person name="Li Z."/>
            <person name="Hu S."/>
            <person name="Yao N."/>
            <person name="Dean R.A."/>
            <person name="Zhao W."/>
            <person name="Shen M."/>
            <person name="Zhang H."/>
            <person name="Li C."/>
            <person name="Liu L."/>
            <person name="Cao L."/>
            <person name="Xu X."/>
            <person name="Xing Y."/>
            <person name="Hsiang T."/>
            <person name="Zhang Z."/>
            <person name="Xu J.R."/>
            <person name="Peng Y.L."/>
        </authorList>
    </citation>
    <scope>NUCLEOTIDE SEQUENCE</scope>
    <source>
        <strain evidence="9">Y34</strain>
    </source>
</reference>
<name>A0AA97PGK2_PYRO3</name>
<evidence type="ECO:0000256" key="2">
    <source>
        <dbReference type="ARBA" id="ARBA00022692"/>
    </source>
</evidence>
<sequence length="363" mass="39855">MADFVNHALDGESRVAEIYSAVIICLTAVTVVVLARIYTRLFVVRTFGLDDWTAAISLPFTVACGVVVGVNIKYGSGRHIWTVSIDDQRQYLINFYLSIVLYNISLLFTKASFLLQYYRVLATTKAMKRLYMGFFIAIVFVYIVFLFLAIFPCIPISDFWSFSDSPNCLPNLPSFYAQAVTNIVSDLAIFFLPLPALWKLHINGPQKLVLLSIFSLGLFACIISIIRLTFLADSPDITWDNASASAWSTAEVCIALICASLPSLRPIVGGILPRLASSFGKSTTARSATRKGTSRLQTVTTVTSRKAPTLYPDLEGSVERLNSNEGSEGAPARSQTFLDDGSDHNGFAMTDMAKSAAPPHNRI</sequence>